<dbReference type="GO" id="GO:0003723">
    <property type="term" value="F:RNA binding"/>
    <property type="evidence" value="ECO:0007669"/>
    <property type="project" value="UniProtKB-UniRule"/>
</dbReference>
<dbReference type="Pfam" id="PF01351">
    <property type="entry name" value="RNase_HII"/>
    <property type="match status" value="1"/>
</dbReference>
<evidence type="ECO:0000256" key="6">
    <source>
        <dbReference type="ARBA" id="ARBA00012180"/>
    </source>
</evidence>
<dbReference type="GO" id="GO:0004523">
    <property type="term" value="F:RNA-DNA hybrid ribonuclease activity"/>
    <property type="evidence" value="ECO:0007669"/>
    <property type="project" value="UniProtKB-UniRule"/>
</dbReference>
<evidence type="ECO:0000313" key="19">
    <source>
        <dbReference type="Proteomes" id="UP000199516"/>
    </source>
</evidence>
<dbReference type="STRING" id="930128.SAMN05192532_101683"/>
<dbReference type="RefSeq" id="WP_245757786.1">
    <property type="nucleotide sequence ID" value="NZ_FONT01000001.1"/>
</dbReference>
<comment type="similarity">
    <text evidence="5 14 16">Belongs to the RNase HII family.</text>
</comment>
<dbReference type="PROSITE" id="PS51975">
    <property type="entry name" value="RNASE_H_2"/>
    <property type="match status" value="1"/>
</dbReference>
<evidence type="ECO:0000256" key="4">
    <source>
        <dbReference type="ARBA" id="ARBA00004496"/>
    </source>
</evidence>
<evidence type="ECO:0000256" key="13">
    <source>
        <dbReference type="ARBA" id="ARBA00023211"/>
    </source>
</evidence>
<feature type="binding site" evidence="14 15">
    <location>
        <position position="79"/>
    </location>
    <ligand>
        <name>a divalent metal cation</name>
        <dbReference type="ChEBI" id="CHEBI:60240"/>
    </ligand>
</feature>
<feature type="binding site" evidence="14 15">
    <location>
        <position position="80"/>
    </location>
    <ligand>
        <name>a divalent metal cation</name>
        <dbReference type="ChEBI" id="CHEBI:60240"/>
    </ligand>
</feature>
<evidence type="ECO:0000256" key="11">
    <source>
        <dbReference type="ARBA" id="ARBA00022759"/>
    </source>
</evidence>
<feature type="binding site" evidence="14 15">
    <location>
        <position position="171"/>
    </location>
    <ligand>
        <name>a divalent metal cation</name>
        <dbReference type="ChEBI" id="CHEBI:60240"/>
    </ligand>
</feature>
<accession>A0A1I2A8U9</accession>
<comment type="cofactor">
    <cofactor evidence="2">
        <name>Mg(2+)</name>
        <dbReference type="ChEBI" id="CHEBI:18420"/>
    </cofactor>
</comment>
<dbReference type="GO" id="GO:0005737">
    <property type="term" value="C:cytoplasm"/>
    <property type="evidence" value="ECO:0007669"/>
    <property type="project" value="UniProtKB-SubCell"/>
</dbReference>
<evidence type="ECO:0000256" key="9">
    <source>
        <dbReference type="ARBA" id="ARBA00022722"/>
    </source>
</evidence>
<dbReference type="PANTHER" id="PTHR10954">
    <property type="entry name" value="RIBONUCLEASE H2 SUBUNIT A"/>
    <property type="match status" value="1"/>
</dbReference>
<evidence type="ECO:0000256" key="7">
    <source>
        <dbReference type="ARBA" id="ARBA00019179"/>
    </source>
</evidence>
<evidence type="ECO:0000256" key="14">
    <source>
        <dbReference type="HAMAP-Rule" id="MF_00052"/>
    </source>
</evidence>
<keyword evidence="19" id="KW-1185">Reference proteome</keyword>
<evidence type="ECO:0000256" key="16">
    <source>
        <dbReference type="RuleBase" id="RU003515"/>
    </source>
</evidence>
<dbReference type="HAMAP" id="MF_00052_B">
    <property type="entry name" value="RNase_HII_B"/>
    <property type="match status" value="1"/>
</dbReference>
<keyword evidence="8 14" id="KW-0963">Cytoplasm</keyword>
<dbReference type="InterPro" id="IPR024567">
    <property type="entry name" value="RNase_HII/HIII_dom"/>
</dbReference>
<dbReference type="InterPro" id="IPR001352">
    <property type="entry name" value="RNase_HII/HIII"/>
</dbReference>
<evidence type="ECO:0000256" key="1">
    <source>
        <dbReference type="ARBA" id="ARBA00000077"/>
    </source>
</evidence>
<dbReference type="SUPFAM" id="SSF53098">
    <property type="entry name" value="Ribonuclease H-like"/>
    <property type="match status" value="1"/>
</dbReference>
<comment type="catalytic activity">
    <reaction evidence="1 14 15 16">
        <text>Endonucleolytic cleavage to 5'-phosphomonoester.</text>
        <dbReference type="EC" id="3.1.26.4"/>
    </reaction>
</comment>
<dbReference type="Proteomes" id="UP000199516">
    <property type="component" value="Unassembled WGS sequence"/>
</dbReference>
<dbReference type="EMBL" id="FONT01000001">
    <property type="protein sequence ID" value="SFE39413.1"/>
    <property type="molecule type" value="Genomic_DNA"/>
</dbReference>
<dbReference type="GO" id="GO:0032299">
    <property type="term" value="C:ribonuclease H2 complex"/>
    <property type="evidence" value="ECO:0007669"/>
    <property type="project" value="TreeGrafter"/>
</dbReference>
<proteinExistence type="inferred from homology"/>
<dbReference type="InterPro" id="IPR022898">
    <property type="entry name" value="RNase_HII"/>
</dbReference>
<evidence type="ECO:0000256" key="12">
    <source>
        <dbReference type="ARBA" id="ARBA00022801"/>
    </source>
</evidence>
<sequence>MPQAKMTIAEIKHHLNNGTAQEDWIRNWRGDDRKGVRQLIEKYDRHMEQAVLLQKQYETLLSYEKEWRQKGYKYIAGVDEVGRGPLAGPVTACAAVLPENEMFPGLTDSKKLSRAKREYFGEVLKDKALSYHIVHVFAQTIDEVNIYQASKEAMMKSVNGLDIEVDALFIDAMTLPTAVKQLRLIQGDAKSASIAAASVLAKTARDQYMIELAEKYPEYGFEQHMGYGTKEHLEALRKYGPTPEHRCSFSPVQAVL</sequence>
<evidence type="ECO:0000256" key="5">
    <source>
        <dbReference type="ARBA" id="ARBA00007383"/>
    </source>
</evidence>
<evidence type="ECO:0000259" key="17">
    <source>
        <dbReference type="PROSITE" id="PS51975"/>
    </source>
</evidence>
<dbReference type="GO" id="GO:0043137">
    <property type="term" value="P:DNA replication, removal of RNA primer"/>
    <property type="evidence" value="ECO:0007669"/>
    <property type="project" value="TreeGrafter"/>
</dbReference>
<dbReference type="GO" id="GO:0006298">
    <property type="term" value="P:mismatch repair"/>
    <property type="evidence" value="ECO:0007669"/>
    <property type="project" value="TreeGrafter"/>
</dbReference>
<dbReference type="NCBIfam" id="NF000594">
    <property type="entry name" value="PRK00015.1-1"/>
    <property type="match status" value="1"/>
</dbReference>
<evidence type="ECO:0000256" key="2">
    <source>
        <dbReference type="ARBA" id="ARBA00001946"/>
    </source>
</evidence>
<evidence type="ECO:0000256" key="15">
    <source>
        <dbReference type="PROSITE-ProRule" id="PRU01319"/>
    </source>
</evidence>
<evidence type="ECO:0000256" key="10">
    <source>
        <dbReference type="ARBA" id="ARBA00022723"/>
    </source>
</evidence>
<keyword evidence="11 14" id="KW-0255">Endonuclease</keyword>
<keyword evidence="9 14" id="KW-0540">Nuclease</keyword>
<organism evidence="18 19">
    <name type="scientific">Alteribacillus iranensis</name>
    <dbReference type="NCBI Taxonomy" id="930128"/>
    <lineage>
        <taxon>Bacteria</taxon>
        <taxon>Bacillati</taxon>
        <taxon>Bacillota</taxon>
        <taxon>Bacilli</taxon>
        <taxon>Bacillales</taxon>
        <taxon>Bacillaceae</taxon>
        <taxon>Alteribacillus</taxon>
    </lineage>
</organism>
<comment type="function">
    <text evidence="3 14 16">Endonuclease that specifically degrades the RNA of RNA-DNA hybrids.</text>
</comment>
<evidence type="ECO:0000256" key="3">
    <source>
        <dbReference type="ARBA" id="ARBA00004065"/>
    </source>
</evidence>
<protein>
    <recommendedName>
        <fullName evidence="7 14">Ribonuclease HII</fullName>
        <shortName evidence="14">RNase HII</shortName>
        <ecNumber evidence="6 14">3.1.26.4</ecNumber>
    </recommendedName>
</protein>
<keyword evidence="10 14" id="KW-0479">Metal-binding</keyword>
<dbReference type="CDD" id="cd07182">
    <property type="entry name" value="RNase_HII_bacteria_HII_like"/>
    <property type="match status" value="1"/>
</dbReference>
<feature type="domain" description="RNase H type-2" evidence="17">
    <location>
        <begin position="73"/>
        <end position="256"/>
    </location>
</feature>
<evidence type="ECO:0000313" key="18">
    <source>
        <dbReference type="EMBL" id="SFE39413.1"/>
    </source>
</evidence>
<dbReference type="InterPro" id="IPR012337">
    <property type="entry name" value="RNaseH-like_sf"/>
</dbReference>
<gene>
    <name evidence="14" type="primary">rnhB</name>
    <name evidence="18" type="ORF">SAMN05192532_101683</name>
</gene>
<keyword evidence="13 14" id="KW-0464">Manganese</keyword>
<comment type="subcellular location">
    <subcellularLocation>
        <location evidence="4 14">Cytoplasm</location>
    </subcellularLocation>
</comment>
<dbReference type="NCBIfam" id="NF000595">
    <property type="entry name" value="PRK00015.1-3"/>
    <property type="match status" value="1"/>
</dbReference>
<comment type="cofactor">
    <cofactor evidence="14 15">
        <name>Mn(2+)</name>
        <dbReference type="ChEBI" id="CHEBI:29035"/>
    </cofactor>
    <cofactor evidence="14 15">
        <name>Mg(2+)</name>
        <dbReference type="ChEBI" id="CHEBI:18420"/>
    </cofactor>
    <text evidence="14 15">Manganese or magnesium. Binds 1 divalent metal ion per monomer in the absence of substrate. May bind a second metal ion after substrate binding.</text>
</comment>
<reference evidence="18 19" key="1">
    <citation type="submission" date="2016-10" db="EMBL/GenBank/DDBJ databases">
        <authorList>
            <person name="de Groot N.N."/>
        </authorList>
    </citation>
    <scope>NUCLEOTIDE SEQUENCE [LARGE SCALE GENOMIC DNA]</scope>
    <source>
        <strain evidence="18 19">DSM 23995</strain>
    </source>
</reference>
<keyword evidence="12 14" id="KW-0378">Hydrolase</keyword>
<dbReference type="GO" id="GO:0030145">
    <property type="term" value="F:manganese ion binding"/>
    <property type="evidence" value="ECO:0007669"/>
    <property type="project" value="UniProtKB-UniRule"/>
</dbReference>
<dbReference type="InterPro" id="IPR036397">
    <property type="entry name" value="RNaseH_sf"/>
</dbReference>
<dbReference type="PANTHER" id="PTHR10954:SF18">
    <property type="entry name" value="RIBONUCLEASE HII"/>
    <property type="match status" value="1"/>
</dbReference>
<dbReference type="Gene3D" id="3.30.420.10">
    <property type="entry name" value="Ribonuclease H-like superfamily/Ribonuclease H"/>
    <property type="match status" value="1"/>
</dbReference>
<dbReference type="EC" id="3.1.26.4" evidence="6 14"/>
<dbReference type="AlphaFoldDB" id="A0A1I2A8U9"/>
<evidence type="ECO:0000256" key="8">
    <source>
        <dbReference type="ARBA" id="ARBA00022490"/>
    </source>
</evidence>
<dbReference type="FunFam" id="3.30.420.10:FF:000006">
    <property type="entry name" value="Ribonuclease HII"/>
    <property type="match status" value="1"/>
</dbReference>
<name>A0A1I2A8U9_9BACI</name>